<gene>
    <name evidence="10" type="ORF">HNY73_021738</name>
</gene>
<dbReference type="InterPro" id="IPR011017">
    <property type="entry name" value="TRASH_dom"/>
</dbReference>
<evidence type="ECO:0000313" key="10">
    <source>
        <dbReference type="EMBL" id="KAF8763562.1"/>
    </source>
</evidence>
<protein>
    <recommendedName>
        <fullName evidence="5">Probable ribosome biogenesis protein RLP24</fullName>
    </recommendedName>
</protein>
<organism evidence="10 11">
    <name type="scientific">Argiope bruennichi</name>
    <name type="common">Wasp spider</name>
    <name type="synonym">Aranea bruennichi</name>
    <dbReference type="NCBI Taxonomy" id="94029"/>
    <lineage>
        <taxon>Eukaryota</taxon>
        <taxon>Metazoa</taxon>
        <taxon>Ecdysozoa</taxon>
        <taxon>Arthropoda</taxon>
        <taxon>Chelicerata</taxon>
        <taxon>Arachnida</taxon>
        <taxon>Araneae</taxon>
        <taxon>Araneomorphae</taxon>
        <taxon>Entelegynae</taxon>
        <taxon>Araneoidea</taxon>
        <taxon>Araneidae</taxon>
        <taxon>Argiope</taxon>
    </lineage>
</organism>
<evidence type="ECO:0000256" key="6">
    <source>
        <dbReference type="ARBA" id="ARBA00059003"/>
    </source>
</evidence>
<dbReference type="GO" id="GO:0003735">
    <property type="term" value="F:structural constituent of ribosome"/>
    <property type="evidence" value="ECO:0007669"/>
    <property type="project" value="InterPro"/>
</dbReference>
<comment type="function">
    <text evidence="6">Involved in the biogenesis of the 60S ribosomal subunit. Ensures the docking of NOG1 to pre-60S particles.</text>
</comment>
<evidence type="ECO:0000256" key="7">
    <source>
        <dbReference type="ARBA" id="ARBA00064137"/>
    </source>
</evidence>
<keyword evidence="4" id="KW-0539">Nucleus</keyword>
<dbReference type="Pfam" id="PF01246">
    <property type="entry name" value="Ribosomal_L24e"/>
    <property type="match status" value="1"/>
</dbReference>
<sequence>MRVERCYFCSSPLYPGHGITFVRNDCKIFRFCRSKCRKMFNRKKNPRKLKWTKAFRKAAGKELTNDPIFEFEKHRNVPVQYNRELWKETISVMKKVADIKKKREACFINQRLKKGKVLRKEADLKEIQMDLSLIRSVAATNKMKIKQEQVNTEAMEEDQPEERLMEEN</sequence>
<reference evidence="10" key="1">
    <citation type="journal article" date="2020" name="bioRxiv">
        <title>Chromosome-level reference genome of the European wasp spider Argiope bruennichi: a resource for studies on range expansion and evolutionary adaptation.</title>
        <authorList>
            <person name="Sheffer M.M."/>
            <person name="Hoppe A."/>
            <person name="Krehenwinkel H."/>
            <person name="Uhl G."/>
            <person name="Kuss A.W."/>
            <person name="Jensen L."/>
            <person name="Jensen C."/>
            <person name="Gillespie R.G."/>
            <person name="Hoff K.J."/>
            <person name="Prost S."/>
        </authorList>
    </citation>
    <scope>NUCLEOTIDE SEQUENCE</scope>
</reference>
<dbReference type="InterPro" id="IPR000988">
    <property type="entry name" value="Ribosomal_eL24-rel_N"/>
</dbReference>
<keyword evidence="3" id="KW-0690">Ribosome biogenesis</keyword>
<dbReference type="GO" id="GO:0005730">
    <property type="term" value="C:nucleolus"/>
    <property type="evidence" value="ECO:0007669"/>
    <property type="project" value="TreeGrafter"/>
</dbReference>
<evidence type="ECO:0000313" key="11">
    <source>
        <dbReference type="Proteomes" id="UP000807504"/>
    </source>
</evidence>
<reference evidence="10" key="2">
    <citation type="submission" date="2020-06" db="EMBL/GenBank/DDBJ databases">
        <authorList>
            <person name="Sheffer M."/>
        </authorList>
    </citation>
    <scope>NUCLEOTIDE SEQUENCE</scope>
</reference>
<dbReference type="Gene3D" id="2.30.170.20">
    <property type="entry name" value="Ribosomal protein L24e"/>
    <property type="match status" value="1"/>
</dbReference>
<dbReference type="EMBL" id="JABXBU010002231">
    <property type="protein sequence ID" value="KAF8763562.1"/>
    <property type="molecule type" value="Genomic_DNA"/>
</dbReference>
<feature type="domain" description="TRASH" evidence="9">
    <location>
        <begin position="6"/>
        <end position="44"/>
    </location>
</feature>
<evidence type="ECO:0000256" key="4">
    <source>
        <dbReference type="ARBA" id="ARBA00023242"/>
    </source>
</evidence>
<dbReference type="CDD" id="cd00472">
    <property type="entry name" value="Ribosomal_L24e_L24"/>
    <property type="match status" value="1"/>
</dbReference>
<dbReference type="AlphaFoldDB" id="A0A8T0DYI2"/>
<dbReference type="OrthoDB" id="10262490at2759"/>
<dbReference type="InterPro" id="IPR038630">
    <property type="entry name" value="L24e/L24_sf"/>
</dbReference>
<comment type="caution">
    <text evidence="10">The sequence shown here is derived from an EMBL/GenBank/DDBJ whole genome shotgun (WGS) entry which is preliminary data.</text>
</comment>
<dbReference type="OMA" id="TCYFCSG"/>
<dbReference type="InterPro" id="IPR023442">
    <property type="entry name" value="Ribosomal_eL24_CS"/>
</dbReference>
<dbReference type="PANTHER" id="PTHR10792:SF8">
    <property type="entry name" value="RIBOSOME BIOGENESIS PROTEIN RLP24-RELATED"/>
    <property type="match status" value="1"/>
</dbReference>
<comment type="subcellular location">
    <subcellularLocation>
        <location evidence="1">Nucleus</location>
    </subcellularLocation>
</comment>
<proteinExistence type="inferred from homology"/>
<dbReference type="GO" id="GO:0042273">
    <property type="term" value="P:ribosomal large subunit biogenesis"/>
    <property type="evidence" value="ECO:0007669"/>
    <property type="project" value="TreeGrafter"/>
</dbReference>
<evidence type="ECO:0000256" key="1">
    <source>
        <dbReference type="ARBA" id="ARBA00004123"/>
    </source>
</evidence>
<accession>A0A8T0DYI2</accession>
<dbReference type="SMART" id="SM00746">
    <property type="entry name" value="TRASH"/>
    <property type="match status" value="1"/>
</dbReference>
<comment type="subunit">
    <text evidence="7">Associated with nucleolar and cytoplasmic pre-60S particles. At the end of biogenesis it dissociates from cytoplasmic pre-60S particles and is likely to be exchanged for its ribosomal homologue, RPL24.</text>
</comment>
<evidence type="ECO:0000256" key="8">
    <source>
        <dbReference type="SAM" id="MobiDB-lite"/>
    </source>
</evidence>
<dbReference type="FunFam" id="2.30.170.20:FF:000001">
    <property type="entry name" value="probable ribosome biogenesis protein RLP24"/>
    <property type="match status" value="1"/>
</dbReference>
<dbReference type="SUPFAM" id="SSF57716">
    <property type="entry name" value="Glucocorticoid receptor-like (DNA-binding domain)"/>
    <property type="match status" value="1"/>
</dbReference>
<dbReference type="InterPro" id="IPR056366">
    <property type="entry name" value="Ribosomal_eL24"/>
</dbReference>
<feature type="region of interest" description="Disordered" evidence="8">
    <location>
        <begin position="148"/>
        <end position="168"/>
    </location>
</feature>
<name>A0A8T0DYI2_ARGBR</name>
<keyword evidence="11" id="KW-1185">Reference proteome</keyword>
<dbReference type="PROSITE" id="PS01073">
    <property type="entry name" value="RIBOSOMAL_L24E"/>
    <property type="match status" value="1"/>
</dbReference>
<evidence type="ECO:0000259" key="9">
    <source>
        <dbReference type="SMART" id="SM00746"/>
    </source>
</evidence>
<comment type="similarity">
    <text evidence="2">Belongs to the eukaryotic ribosomal protein eL24 family.</text>
</comment>
<evidence type="ECO:0000256" key="2">
    <source>
        <dbReference type="ARBA" id="ARBA00005647"/>
    </source>
</evidence>
<evidence type="ECO:0000256" key="5">
    <source>
        <dbReference type="ARBA" id="ARBA00039784"/>
    </source>
</evidence>
<dbReference type="PANTHER" id="PTHR10792">
    <property type="entry name" value="60S RIBOSOMAL PROTEIN L24"/>
    <property type="match status" value="1"/>
</dbReference>
<dbReference type="Proteomes" id="UP000807504">
    <property type="component" value="Unassembled WGS sequence"/>
</dbReference>
<evidence type="ECO:0000256" key="3">
    <source>
        <dbReference type="ARBA" id="ARBA00022517"/>
    </source>
</evidence>